<name>A0A1X9YP17_9BACT</name>
<comment type="subcellular location">
    <subcellularLocation>
        <location evidence="1">Cell outer membrane</location>
        <topology evidence="1">Multi-pass membrane protein</topology>
    </subcellularLocation>
</comment>
<evidence type="ECO:0000259" key="11">
    <source>
        <dbReference type="Pfam" id="PF07715"/>
    </source>
</evidence>
<organism evidence="12 13">
    <name type="scientific">Pontibacter actiniarum</name>
    <dbReference type="NCBI Taxonomy" id="323450"/>
    <lineage>
        <taxon>Bacteria</taxon>
        <taxon>Pseudomonadati</taxon>
        <taxon>Bacteroidota</taxon>
        <taxon>Cytophagia</taxon>
        <taxon>Cytophagales</taxon>
        <taxon>Hymenobacteraceae</taxon>
        <taxon>Pontibacter</taxon>
    </lineage>
</organism>
<dbReference type="Pfam" id="PF00593">
    <property type="entry name" value="TonB_dep_Rec_b-barrel"/>
    <property type="match status" value="1"/>
</dbReference>
<dbReference type="InterPro" id="IPR036942">
    <property type="entry name" value="Beta-barrel_TonB_sf"/>
</dbReference>
<accession>A0A1X9YP17</accession>
<evidence type="ECO:0000259" key="10">
    <source>
        <dbReference type="Pfam" id="PF00593"/>
    </source>
</evidence>
<feature type="domain" description="TonB-dependent receptor-like beta-barrel" evidence="10">
    <location>
        <begin position="327"/>
        <end position="752"/>
    </location>
</feature>
<keyword evidence="4" id="KW-0812">Transmembrane</keyword>
<keyword evidence="5 8" id="KW-0798">TonB box</keyword>
<dbReference type="SUPFAM" id="SSF56935">
    <property type="entry name" value="Porins"/>
    <property type="match status" value="1"/>
</dbReference>
<dbReference type="GO" id="GO:0009279">
    <property type="term" value="C:cell outer membrane"/>
    <property type="evidence" value="ECO:0007669"/>
    <property type="project" value="UniProtKB-SubCell"/>
</dbReference>
<dbReference type="PANTHER" id="PTHR30069:SF57">
    <property type="entry name" value="TONB-DEPENDENT RECEPTOR"/>
    <property type="match status" value="1"/>
</dbReference>
<dbReference type="SUPFAM" id="SSF49464">
    <property type="entry name" value="Carboxypeptidase regulatory domain-like"/>
    <property type="match status" value="1"/>
</dbReference>
<evidence type="ECO:0000313" key="13">
    <source>
        <dbReference type="Proteomes" id="UP000266292"/>
    </source>
</evidence>
<evidence type="ECO:0000256" key="7">
    <source>
        <dbReference type="ARBA" id="ARBA00023237"/>
    </source>
</evidence>
<reference evidence="13" key="1">
    <citation type="submission" date="2017-05" db="EMBL/GenBank/DDBJ databases">
        <authorList>
            <person name="Ray J."/>
            <person name="Price M."/>
            <person name="Deutschbauer A."/>
        </authorList>
    </citation>
    <scope>NUCLEOTIDE SEQUENCE [LARGE SCALE GENOMIC DNA]</scope>
    <source>
        <strain evidence="13">DSM 19842</strain>
    </source>
</reference>
<dbReference type="Pfam" id="PF13715">
    <property type="entry name" value="CarbopepD_reg_2"/>
    <property type="match status" value="1"/>
</dbReference>
<dbReference type="InterPro" id="IPR008969">
    <property type="entry name" value="CarboxyPept-like_regulatory"/>
</dbReference>
<evidence type="ECO:0000256" key="9">
    <source>
        <dbReference type="SAM" id="SignalP"/>
    </source>
</evidence>
<evidence type="ECO:0000256" key="1">
    <source>
        <dbReference type="ARBA" id="ARBA00004571"/>
    </source>
</evidence>
<comment type="similarity">
    <text evidence="8">Belongs to the TonB-dependent receptor family.</text>
</comment>
<dbReference type="GO" id="GO:0044718">
    <property type="term" value="P:siderophore transmembrane transport"/>
    <property type="evidence" value="ECO:0007669"/>
    <property type="project" value="TreeGrafter"/>
</dbReference>
<evidence type="ECO:0000256" key="3">
    <source>
        <dbReference type="ARBA" id="ARBA00022452"/>
    </source>
</evidence>
<dbReference type="GO" id="GO:0015344">
    <property type="term" value="F:siderophore uptake transmembrane transporter activity"/>
    <property type="evidence" value="ECO:0007669"/>
    <property type="project" value="TreeGrafter"/>
</dbReference>
<gene>
    <name evidence="12" type="ORF">CA264_03740</name>
</gene>
<dbReference type="Gene3D" id="2.40.170.20">
    <property type="entry name" value="TonB-dependent receptor, beta-barrel domain"/>
    <property type="match status" value="1"/>
</dbReference>
<sequence>MYFMRFILLFAFLLPVFAFAQTGVITGTVRDRNTQEPLIGVSVQVVDSQQGTVTNEQGAFRIESIPVGSYTVQSSYIGYQPQSRFNVNVTVGNVQILNFELAPAASQLQQVEVVANRRQSAAVADLVTPLSVQSLTTEEIRSNPGGNFDISKVVQVLPGVASNGTGGGSRNDLIIRGGAPNENVYYLDGIEIPLINHFTTQGSSGGATGILNVSFIEDLKLSSSAFDARYDNALASVFEFRQRYGNPERFSGNIRLSGSEFATTLEGPVGKKTTYLVSARRSYLEFLFKLLDLPIRPSYWDFQYKIDHKLNDKTSISFIGVGAIDDFSFGVPRESTPENEYILRSTPYINQWNYTTGVAVKRLINDGYVNLALSRNAFDNGLKKYEAAEEGENQALTLNSSSRETENKLRLNVNKYKNGWRYAYGVSGQYVQFTNDIYSVIRKELRDEQNNLVQPGVILDYDTNLDFFRYGAFGQVSRSVLDNKLGLSLGIRTDMNSFTDEGNNPLETLSPRLAVSYLLNDKWTVNASSGIYYKLPVYTVLGYREDGRYLNKQADYTRSIHYVLGTEFLPRPDLRFTLEAFYKDYGNYPVSIRDGISLANQGGDFGAIGNEAVATNGKGRAYGAEFYLQKKLTGTVFSVLSYTYVVSEFAGLDGNYVSSAWDYRHLVSGLLGKKLPRNWEFGAKYRFAGGAPATPFDLEASQRNYASLGTGILDYARLNSERLQPFSQLDVRIDKKWNLNRITLDLFLDIANVLGSNTPGFERYTFQRTEDNSGFATTDGNPLQLDGSNAIPVVLENNDGNLVPTLGFIVEF</sequence>
<dbReference type="Gene3D" id="2.60.40.1120">
    <property type="entry name" value="Carboxypeptidase-like, regulatory domain"/>
    <property type="match status" value="1"/>
</dbReference>
<dbReference type="EMBL" id="CP021235">
    <property type="protein sequence ID" value="ARS34630.1"/>
    <property type="molecule type" value="Genomic_DNA"/>
</dbReference>
<evidence type="ECO:0000256" key="6">
    <source>
        <dbReference type="ARBA" id="ARBA00023136"/>
    </source>
</evidence>
<keyword evidence="9" id="KW-0732">Signal</keyword>
<feature type="chain" id="PRO_5011007203" evidence="9">
    <location>
        <begin position="21"/>
        <end position="812"/>
    </location>
</feature>
<dbReference type="STRING" id="709015.GCA_000472485_00743"/>
<dbReference type="InterPro" id="IPR039426">
    <property type="entry name" value="TonB-dep_rcpt-like"/>
</dbReference>
<feature type="signal peptide" evidence="9">
    <location>
        <begin position="1"/>
        <end position="20"/>
    </location>
</feature>
<dbReference type="InterPro" id="IPR037066">
    <property type="entry name" value="Plug_dom_sf"/>
</dbReference>
<dbReference type="Proteomes" id="UP000266292">
    <property type="component" value="Chromosome"/>
</dbReference>
<keyword evidence="3" id="KW-1134">Transmembrane beta strand</keyword>
<dbReference type="PANTHER" id="PTHR30069">
    <property type="entry name" value="TONB-DEPENDENT OUTER MEMBRANE RECEPTOR"/>
    <property type="match status" value="1"/>
</dbReference>
<proteinExistence type="inferred from homology"/>
<evidence type="ECO:0000256" key="5">
    <source>
        <dbReference type="ARBA" id="ARBA00023077"/>
    </source>
</evidence>
<dbReference type="KEGG" id="pact:CA264_03740"/>
<evidence type="ECO:0000256" key="2">
    <source>
        <dbReference type="ARBA" id="ARBA00022448"/>
    </source>
</evidence>
<keyword evidence="13" id="KW-1185">Reference proteome</keyword>
<keyword evidence="2" id="KW-0813">Transport</keyword>
<evidence type="ECO:0000313" key="12">
    <source>
        <dbReference type="EMBL" id="ARS34630.1"/>
    </source>
</evidence>
<dbReference type="Pfam" id="PF07715">
    <property type="entry name" value="Plug"/>
    <property type="match status" value="1"/>
</dbReference>
<feature type="domain" description="TonB-dependent receptor plug" evidence="11">
    <location>
        <begin position="128"/>
        <end position="233"/>
    </location>
</feature>
<protein>
    <submittedName>
        <fullName evidence="12">TonB-dependent receptor</fullName>
    </submittedName>
</protein>
<evidence type="ECO:0000256" key="4">
    <source>
        <dbReference type="ARBA" id="ARBA00022692"/>
    </source>
</evidence>
<keyword evidence="7" id="KW-0998">Cell outer membrane</keyword>
<dbReference type="InterPro" id="IPR000531">
    <property type="entry name" value="Beta-barrel_TonB"/>
</dbReference>
<dbReference type="Gene3D" id="2.170.130.10">
    <property type="entry name" value="TonB-dependent receptor, plug domain"/>
    <property type="match status" value="1"/>
</dbReference>
<keyword evidence="6 8" id="KW-0472">Membrane</keyword>
<dbReference type="InterPro" id="IPR012910">
    <property type="entry name" value="Plug_dom"/>
</dbReference>
<dbReference type="AlphaFoldDB" id="A0A1X9YP17"/>
<evidence type="ECO:0000256" key="8">
    <source>
        <dbReference type="RuleBase" id="RU003357"/>
    </source>
</evidence>
<keyword evidence="12" id="KW-0675">Receptor</keyword>